<evidence type="ECO:0000256" key="6">
    <source>
        <dbReference type="ARBA" id="ARBA00022692"/>
    </source>
</evidence>
<evidence type="ECO:0000256" key="9">
    <source>
        <dbReference type="RuleBase" id="RU361157"/>
    </source>
</evidence>
<evidence type="ECO:0000256" key="1">
    <source>
        <dbReference type="ARBA" id="ARBA00004429"/>
    </source>
</evidence>
<evidence type="ECO:0000256" key="10">
    <source>
        <dbReference type="SAM" id="MobiDB-lite"/>
    </source>
</evidence>
<accession>M2YAZ2</accession>
<dbReference type="Proteomes" id="UP000009877">
    <property type="component" value="Unassembled WGS sequence"/>
</dbReference>
<feature type="domain" description="ABC transmembrane type-2" evidence="11">
    <location>
        <begin position="80"/>
        <end position="304"/>
    </location>
</feature>
<dbReference type="RefSeq" id="WP_006215665.1">
    <property type="nucleotide sequence ID" value="NZ_ANHZ02000026.1"/>
</dbReference>
<comment type="similarity">
    <text evidence="2 9">Belongs to the ABC-2 integral membrane protein family.</text>
</comment>
<dbReference type="AlphaFoldDB" id="M2YAZ2"/>
<comment type="caution">
    <text evidence="9">Lacks conserved residue(s) required for the propagation of feature annotation.</text>
</comment>
<dbReference type="EMBL" id="ANHZ02000026">
    <property type="protein sequence ID" value="EME35645.1"/>
    <property type="molecule type" value="Genomic_DNA"/>
</dbReference>
<evidence type="ECO:0000256" key="8">
    <source>
        <dbReference type="ARBA" id="ARBA00023136"/>
    </source>
</evidence>
<keyword evidence="13" id="KW-1185">Reference proteome</keyword>
<dbReference type="PROSITE" id="PS51012">
    <property type="entry name" value="ABC_TM2"/>
    <property type="match status" value="1"/>
</dbReference>
<dbReference type="STRING" id="71999.KPaMU14_06730"/>
<evidence type="ECO:0000256" key="2">
    <source>
        <dbReference type="ARBA" id="ARBA00007783"/>
    </source>
</evidence>
<evidence type="ECO:0000259" key="11">
    <source>
        <dbReference type="PROSITE" id="PS51012"/>
    </source>
</evidence>
<keyword evidence="8 9" id="KW-0472">Membrane</keyword>
<reference evidence="12 13" key="1">
    <citation type="journal article" date="2014" name="Genome Announc.">
        <title>Draft Genome Sequence of Kocuria palustris PEL.</title>
        <authorList>
            <person name="Sharma G."/>
            <person name="Khatri I."/>
            <person name="Subramanian S."/>
        </authorList>
    </citation>
    <scope>NUCLEOTIDE SEQUENCE [LARGE SCALE GENOMIC DNA]</scope>
    <source>
        <strain evidence="12 13">PEL</strain>
    </source>
</reference>
<evidence type="ECO:0000256" key="4">
    <source>
        <dbReference type="ARBA" id="ARBA00022475"/>
    </source>
</evidence>
<dbReference type="InterPro" id="IPR047817">
    <property type="entry name" value="ABC2_TM_bact-type"/>
</dbReference>
<comment type="subcellular location">
    <subcellularLocation>
        <location evidence="1">Cell inner membrane</location>
        <topology evidence="1">Multi-pass membrane protein</topology>
    </subcellularLocation>
    <subcellularLocation>
        <location evidence="9">Cell membrane</location>
        <topology evidence="9">Multi-pass membrane protein</topology>
    </subcellularLocation>
</comment>
<organism evidence="12 13">
    <name type="scientific">Kocuria palustris PEL</name>
    <dbReference type="NCBI Taxonomy" id="1236550"/>
    <lineage>
        <taxon>Bacteria</taxon>
        <taxon>Bacillati</taxon>
        <taxon>Actinomycetota</taxon>
        <taxon>Actinomycetes</taxon>
        <taxon>Micrococcales</taxon>
        <taxon>Micrococcaceae</taxon>
        <taxon>Kocuria</taxon>
    </lineage>
</organism>
<evidence type="ECO:0000256" key="3">
    <source>
        <dbReference type="ARBA" id="ARBA00022448"/>
    </source>
</evidence>
<keyword evidence="7 9" id="KW-1133">Transmembrane helix</keyword>
<keyword evidence="6 9" id="KW-0812">Transmembrane</keyword>
<keyword evidence="3 9" id="KW-0813">Transport</keyword>
<feature type="transmembrane region" description="Helical" evidence="9">
    <location>
        <begin position="190"/>
        <end position="215"/>
    </location>
</feature>
<feature type="region of interest" description="Disordered" evidence="10">
    <location>
        <begin position="1"/>
        <end position="20"/>
    </location>
</feature>
<evidence type="ECO:0000313" key="13">
    <source>
        <dbReference type="Proteomes" id="UP000009877"/>
    </source>
</evidence>
<dbReference type="GO" id="GO:0005886">
    <property type="term" value="C:plasma membrane"/>
    <property type="evidence" value="ECO:0007669"/>
    <property type="project" value="UniProtKB-SubCell"/>
</dbReference>
<proteinExistence type="inferred from homology"/>
<name>M2YAZ2_9MICC</name>
<feature type="transmembrane region" description="Helical" evidence="9">
    <location>
        <begin position="283"/>
        <end position="303"/>
    </location>
</feature>
<protein>
    <recommendedName>
        <fullName evidence="9">Transport permease protein</fullName>
    </recommendedName>
</protein>
<dbReference type="GO" id="GO:0140359">
    <property type="term" value="F:ABC-type transporter activity"/>
    <property type="evidence" value="ECO:0007669"/>
    <property type="project" value="InterPro"/>
</dbReference>
<keyword evidence="4 9" id="KW-1003">Cell membrane</keyword>
<feature type="transmembrane region" description="Helical" evidence="9">
    <location>
        <begin position="83"/>
        <end position="104"/>
    </location>
</feature>
<feature type="transmembrane region" description="Helical" evidence="9">
    <location>
        <begin position="168"/>
        <end position="184"/>
    </location>
</feature>
<feature type="compositionally biased region" description="Low complexity" evidence="10">
    <location>
        <begin position="8"/>
        <end position="20"/>
    </location>
</feature>
<evidence type="ECO:0000256" key="5">
    <source>
        <dbReference type="ARBA" id="ARBA00022519"/>
    </source>
</evidence>
<sequence length="313" mass="34887">MSESTDPRAGASAPSPSGASAASRAAALDRRRMHYDSSELMAVGARPPLGEYIRRLWGARHFVLYDARVRLSVSQEHTILGKIWLILNPMLLGLTFFLVFGLLLRTDRGVENFVGFLIIGLMMFLYTSRSVATGARSIVQGKNLIRGFSFPRAALPLGIVVREAWSQLYVLAAMFLFVLIAPPAEPITPLWLLILPIFVLQTIFNWGAGMLLAPLVHRIPDVANLIQLGTRLWLYASGIFYDPSRFTDNPTILTLFHLNPLYQVLQMARGAILYAEAPSLSSWLILTAWAVGALVIGLLVFWWNEESYADEKR</sequence>
<gene>
    <name evidence="12" type="ORF">C884_01439</name>
</gene>
<keyword evidence="5" id="KW-0997">Cell inner membrane</keyword>
<feature type="transmembrane region" description="Helical" evidence="9">
    <location>
        <begin position="110"/>
        <end position="127"/>
    </location>
</feature>
<comment type="caution">
    <text evidence="12">The sequence shown here is derived from an EMBL/GenBank/DDBJ whole genome shotgun (WGS) entry which is preliminary data.</text>
</comment>
<evidence type="ECO:0000256" key="7">
    <source>
        <dbReference type="ARBA" id="ARBA00022989"/>
    </source>
</evidence>
<dbReference type="PANTHER" id="PTHR30413:SF8">
    <property type="entry name" value="TRANSPORT PERMEASE PROTEIN"/>
    <property type="match status" value="1"/>
</dbReference>
<dbReference type="Pfam" id="PF01061">
    <property type="entry name" value="ABC2_membrane"/>
    <property type="match status" value="1"/>
</dbReference>
<dbReference type="InterPro" id="IPR013525">
    <property type="entry name" value="ABC2_TM"/>
</dbReference>
<dbReference type="PANTHER" id="PTHR30413">
    <property type="entry name" value="INNER MEMBRANE TRANSPORT PERMEASE"/>
    <property type="match status" value="1"/>
</dbReference>
<dbReference type="GO" id="GO:0015920">
    <property type="term" value="P:lipopolysaccharide transport"/>
    <property type="evidence" value="ECO:0007669"/>
    <property type="project" value="TreeGrafter"/>
</dbReference>
<evidence type="ECO:0000313" key="12">
    <source>
        <dbReference type="EMBL" id="EME35645.1"/>
    </source>
</evidence>